<dbReference type="STRING" id="679936.Sulac_0887"/>
<dbReference type="NCBIfam" id="TIGR01473">
    <property type="entry name" value="cyoE_ctaB"/>
    <property type="match status" value="1"/>
</dbReference>
<dbReference type="AlphaFoldDB" id="G8TS64"/>
<keyword evidence="16" id="KW-1185">Reference proteome</keyword>
<evidence type="ECO:0000313" key="15">
    <source>
        <dbReference type="EMBL" id="AEW04390.1"/>
    </source>
</evidence>
<dbReference type="Gene3D" id="1.10.357.140">
    <property type="entry name" value="UbiA prenyltransferase"/>
    <property type="match status" value="1"/>
</dbReference>
<comment type="similarity">
    <text evidence="14">Belongs to the UbiA prenyltransferase family. Protoheme IX farnesyltransferase subfamily.</text>
</comment>
<feature type="transmembrane region" description="Helical" evidence="14">
    <location>
        <begin position="50"/>
        <end position="71"/>
    </location>
</feature>
<dbReference type="EMBL" id="CP003179">
    <property type="protein sequence ID" value="AEW04390.1"/>
    <property type="molecule type" value="Genomic_DNA"/>
</dbReference>
<gene>
    <name evidence="14" type="primary">ctaB</name>
    <name evidence="15" type="ordered locus">Sulac_0887</name>
</gene>
<proteinExistence type="inferred from homology"/>
<evidence type="ECO:0000256" key="11">
    <source>
        <dbReference type="ARBA" id="ARBA00040810"/>
    </source>
</evidence>
<keyword evidence="9 14" id="KW-0472">Membrane</keyword>
<feature type="transmembrane region" description="Helical" evidence="14">
    <location>
        <begin position="271"/>
        <end position="292"/>
    </location>
</feature>
<sequence length="294" mass="32008">MQVIVTESRRGQVVLDFVRLTKPRIVGLLVWTAFVSMTLAARGWPSAGAAMGGLIGLALSVGGAHSINMAFDRDIDATMRRTCRRPVPTGRITVGQAYAWGLFLEVLSLGVLLTWTNPLTAALSLAGFLYYAVLYTMVLKRRTSQNIVIGGAAGAFPPLIGWAAVTGHLSCLALGLFGVVFLWTPPHFWALALARQDEYREAAVPMLPVTHGWRTTIRQMVFYTLLLWPLGWAIEAGSSFGRPLTLLLVVLNGGFTASVLGLGLRRVRAMTVFRISLVYLALLFGGLLWLALRP</sequence>
<dbReference type="InterPro" id="IPR044878">
    <property type="entry name" value="UbiA_sf"/>
</dbReference>
<dbReference type="PROSITE" id="PS00943">
    <property type="entry name" value="UBIA"/>
    <property type="match status" value="1"/>
</dbReference>
<dbReference type="GO" id="GO:0048034">
    <property type="term" value="P:heme O biosynthetic process"/>
    <property type="evidence" value="ECO:0007669"/>
    <property type="project" value="UniProtKB-UniRule"/>
</dbReference>
<evidence type="ECO:0000313" key="16">
    <source>
        <dbReference type="Proteomes" id="UP000005439"/>
    </source>
</evidence>
<dbReference type="InterPro" id="IPR030470">
    <property type="entry name" value="UbiA_prenylTrfase_CS"/>
</dbReference>
<dbReference type="UniPathway" id="UPA00834">
    <property type="reaction ID" value="UER00712"/>
</dbReference>
<evidence type="ECO:0000256" key="5">
    <source>
        <dbReference type="ARBA" id="ARBA00022679"/>
    </source>
</evidence>
<evidence type="ECO:0000256" key="1">
    <source>
        <dbReference type="ARBA" id="ARBA00004651"/>
    </source>
</evidence>
<evidence type="ECO:0000256" key="13">
    <source>
        <dbReference type="ARBA" id="ARBA00047690"/>
    </source>
</evidence>
<dbReference type="FunFam" id="1.10.357.140:FF:000001">
    <property type="entry name" value="Protoheme IX farnesyltransferase"/>
    <property type="match status" value="1"/>
</dbReference>
<dbReference type="Proteomes" id="UP000005439">
    <property type="component" value="Chromosome"/>
</dbReference>
<keyword evidence="6 14" id="KW-0812">Transmembrane</keyword>
<evidence type="ECO:0000256" key="6">
    <source>
        <dbReference type="ARBA" id="ARBA00022692"/>
    </source>
</evidence>
<dbReference type="InterPro" id="IPR000537">
    <property type="entry name" value="UbiA_prenyltransferase"/>
</dbReference>
<dbReference type="HOGENOM" id="CLU_029631_0_2_9"/>
<evidence type="ECO:0000256" key="9">
    <source>
        <dbReference type="ARBA" id="ARBA00023136"/>
    </source>
</evidence>
<reference evidence="16" key="1">
    <citation type="submission" date="2011-12" db="EMBL/GenBank/DDBJ databases">
        <title>The complete genome of chromosome of Sulfobacillus acidophilus DSM 10332.</title>
        <authorList>
            <person name="Lucas S."/>
            <person name="Han J."/>
            <person name="Lapidus A."/>
            <person name="Bruce D."/>
            <person name="Goodwin L."/>
            <person name="Pitluck S."/>
            <person name="Peters L."/>
            <person name="Kyrpides N."/>
            <person name="Mavromatis K."/>
            <person name="Ivanova N."/>
            <person name="Mikhailova N."/>
            <person name="Chertkov O."/>
            <person name="Saunders E."/>
            <person name="Detter J.C."/>
            <person name="Tapia R."/>
            <person name="Han C."/>
            <person name="Land M."/>
            <person name="Hauser L."/>
            <person name="Markowitz V."/>
            <person name="Cheng J.-F."/>
            <person name="Hugenholtz P."/>
            <person name="Woyke T."/>
            <person name="Wu D."/>
            <person name="Pukall R."/>
            <person name="Gehrich-Schroeter G."/>
            <person name="Schneider S."/>
            <person name="Klenk H.-P."/>
            <person name="Eisen J.A."/>
        </authorList>
    </citation>
    <scope>NUCLEOTIDE SEQUENCE [LARGE SCALE GENOMIC DNA]</scope>
    <source>
        <strain evidence="16">ATCC 700253 / DSM 10332 / NAL</strain>
    </source>
</reference>
<evidence type="ECO:0000256" key="4">
    <source>
        <dbReference type="ARBA" id="ARBA00022475"/>
    </source>
</evidence>
<dbReference type="PANTHER" id="PTHR43448:SF7">
    <property type="entry name" value="4-HYDROXYBENZOATE SOLANESYLTRANSFERASE"/>
    <property type="match status" value="1"/>
</dbReference>
<keyword evidence="7 14" id="KW-1133">Transmembrane helix</keyword>
<dbReference type="HAMAP" id="MF_00154">
    <property type="entry name" value="CyoE_CtaB"/>
    <property type="match status" value="1"/>
</dbReference>
<evidence type="ECO:0000256" key="8">
    <source>
        <dbReference type="ARBA" id="ARBA00023133"/>
    </source>
</evidence>
<feature type="transmembrane region" description="Helical" evidence="14">
    <location>
        <begin position="119"/>
        <end position="139"/>
    </location>
</feature>
<feature type="transmembrane region" description="Helical" evidence="14">
    <location>
        <begin position="172"/>
        <end position="194"/>
    </location>
</feature>
<evidence type="ECO:0000256" key="10">
    <source>
        <dbReference type="ARBA" id="ARBA00030253"/>
    </source>
</evidence>
<keyword evidence="5 14" id="KW-0808">Transferase</keyword>
<accession>G8TS64</accession>
<dbReference type="CDD" id="cd13957">
    <property type="entry name" value="PT_UbiA_Cox10"/>
    <property type="match status" value="1"/>
</dbReference>
<comment type="subunit">
    <text evidence="14">Interacts with CtaA.</text>
</comment>
<dbReference type="EC" id="2.5.1.141" evidence="3 14"/>
<name>G8TS64_SULAD</name>
<feature type="transmembrane region" description="Helical" evidence="14">
    <location>
        <begin position="246"/>
        <end position="264"/>
    </location>
</feature>
<feature type="transmembrane region" description="Helical" evidence="14">
    <location>
        <begin position="146"/>
        <end position="166"/>
    </location>
</feature>
<dbReference type="NCBIfam" id="NF003349">
    <property type="entry name" value="PRK04375.1-2"/>
    <property type="match status" value="1"/>
</dbReference>
<dbReference type="Pfam" id="PF01040">
    <property type="entry name" value="UbiA"/>
    <property type="match status" value="1"/>
</dbReference>
<dbReference type="PATRIC" id="fig|679936.5.peg.939"/>
<keyword evidence="4 14" id="KW-1003">Cell membrane</keyword>
<organism evidence="15 16">
    <name type="scientific">Sulfobacillus acidophilus (strain ATCC 700253 / DSM 10332 / NAL)</name>
    <dbReference type="NCBI Taxonomy" id="679936"/>
    <lineage>
        <taxon>Bacteria</taxon>
        <taxon>Bacillati</taxon>
        <taxon>Bacillota</taxon>
        <taxon>Clostridia</taxon>
        <taxon>Eubacteriales</taxon>
        <taxon>Clostridiales Family XVII. Incertae Sedis</taxon>
        <taxon>Sulfobacillus</taxon>
    </lineage>
</organism>
<evidence type="ECO:0000256" key="14">
    <source>
        <dbReference type="HAMAP-Rule" id="MF_00154"/>
    </source>
</evidence>
<comment type="pathway">
    <text evidence="2 14">Porphyrin-containing compound metabolism; heme O biosynthesis; heme O from protoheme: step 1/1.</text>
</comment>
<dbReference type="GO" id="GO:0008495">
    <property type="term" value="F:protoheme IX farnesyltransferase activity"/>
    <property type="evidence" value="ECO:0007669"/>
    <property type="project" value="UniProtKB-UniRule"/>
</dbReference>
<feature type="transmembrane region" description="Helical" evidence="14">
    <location>
        <begin position="25"/>
        <end position="44"/>
    </location>
</feature>
<dbReference type="KEGG" id="sap:Sulac_0887"/>
<dbReference type="InterPro" id="IPR006369">
    <property type="entry name" value="Protohaem_IX_farnesylTrfase"/>
</dbReference>
<comment type="function">
    <text evidence="14">Converts heme B (protoheme IX) to heme O by substitution of the vinyl group on carbon 2 of heme B porphyrin ring with a hydroxyethyl farnesyl side group.</text>
</comment>
<comment type="subcellular location">
    <subcellularLocation>
        <location evidence="1 14">Cell membrane</location>
        <topology evidence="1 14">Multi-pass membrane protein</topology>
    </subcellularLocation>
</comment>
<feature type="transmembrane region" description="Helical" evidence="14">
    <location>
        <begin position="215"/>
        <end position="234"/>
    </location>
</feature>
<evidence type="ECO:0000256" key="12">
    <source>
        <dbReference type="ARBA" id="ARBA00042475"/>
    </source>
</evidence>
<dbReference type="PANTHER" id="PTHR43448">
    <property type="entry name" value="PROTOHEME IX FARNESYLTRANSFERASE, MITOCHONDRIAL"/>
    <property type="match status" value="1"/>
</dbReference>
<dbReference type="GO" id="GO:0005886">
    <property type="term" value="C:plasma membrane"/>
    <property type="evidence" value="ECO:0007669"/>
    <property type="project" value="UniProtKB-SubCell"/>
</dbReference>
<protein>
    <recommendedName>
        <fullName evidence="11 14">Protoheme IX farnesyltransferase</fullName>
        <ecNumber evidence="3 14">2.5.1.141</ecNumber>
    </recommendedName>
    <alternativeName>
        <fullName evidence="12 14">Heme B farnesyltransferase</fullName>
    </alternativeName>
    <alternativeName>
        <fullName evidence="10 14">Heme O synthase</fullName>
    </alternativeName>
</protein>
<reference evidence="15 16" key="2">
    <citation type="journal article" date="2012" name="Stand. Genomic Sci.">
        <title>Complete genome sequence of the moderately thermophilic mineral-sulfide-oxidizing firmicute Sulfobacillus acidophilus type strain (NAL(T)).</title>
        <authorList>
            <person name="Anderson I."/>
            <person name="Chertkov O."/>
            <person name="Chen A."/>
            <person name="Saunders E."/>
            <person name="Lapidus A."/>
            <person name="Nolan M."/>
            <person name="Lucas S."/>
            <person name="Hammon N."/>
            <person name="Deshpande S."/>
            <person name="Cheng J.F."/>
            <person name="Han C."/>
            <person name="Tapia R."/>
            <person name="Goodwin L.A."/>
            <person name="Pitluck S."/>
            <person name="Liolios K."/>
            <person name="Pagani I."/>
            <person name="Ivanova N."/>
            <person name="Mikhailova N."/>
            <person name="Pati A."/>
            <person name="Palaniappan K."/>
            <person name="Land M."/>
            <person name="Pan C."/>
            <person name="Rohde M."/>
            <person name="Pukall R."/>
            <person name="Goker M."/>
            <person name="Detter J.C."/>
            <person name="Woyke T."/>
            <person name="Bristow J."/>
            <person name="Eisen J.A."/>
            <person name="Markowitz V."/>
            <person name="Hugenholtz P."/>
            <person name="Kyrpides N.C."/>
            <person name="Klenk H.P."/>
            <person name="Mavromatis K."/>
        </authorList>
    </citation>
    <scope>NUCLEOTIDE SEQUENCE [LARGE SCALE GENOMIC DNA]</scope>
    <source>
        <strain evidence="16">ATCC 700253 / DSM 10332 / NAL</strain>
    </source>
</reference>
<evidence type="ECO:0000256" key="7">
    <source>
        <dbReference type="ARBA" id="ARBA00022989"/>
    </source>
</evidence>
<comment type="catalytic activity">
    <reaction evidence="13 14">
        <text>heme b + (2E,6E)-farnesyl diphosphate + H2O = Fe(II)-heme o + diphosphate</text>
        <dbReference type="Rhea" id="RHEA:28070"/>
        <dbReference type="ChEBI" id="CHEBI:15377"/>
        <dbReference type="ChEBI" id="CHEBI:33019"/>
        <dbReference type="ChEBI" id="CHEBI:60344"/>
        <dbReference type="ChEBI" id="CHEBI:60530"/>
        <dbReference type="ChEBI" id="CHEBI:175763"/>
        <dbReference type="EC" id="2.5.1.141"/>
    </reaction>
</comment>
<comment type="miscellaneous">
    <text evidence="14">Carbon 2 of the heme B porphyrin ring is defined according to the Fischer nomenclature.</text>
</comment>
<feature type="transmembrane region" description="Helical" evidence="14">
    <location>
        <begin position="92"/>
        <end position="113"/>
    </location>
</feature>
<evidence type="ECO:0000256" key="2">
    <source>
        <dbReference type="ARBA" id="ARBA00004919"/>
    </source>
</evidence>
<keyword evidence="8 14" id="KW-0350">Heme biosynthesis</keyword>
<evidence type="ECO:0000256" key="3">
    <source>
        <dbReference type="ARBA" id="ARBA00012292"/>
    </source>
</evidence>